<dbReference type="EMBL" id="FXTK01000005">
    <property type="protein sequence ID" value="SMO64020.1"/>
    <property type="molecule type" value="Genomic_DNA"/>
</dbReference>
<dbReference type="AlphaFoldDB" id="A0A521CZB7"/>
<name>A0A521CZB7_9RHOB</name>
<evidence type="ECO:0000313" key="1">
    <source>
        <dbReference type="EMBL" id="SMO64020.1"/>
    </source>
</evidence>
<keyword evidence="2" id="KW-1185">Reference proteome</keyword>
<evidence type="ECO:0000313" key="2">
    <source>
        <dbReference type="Proteomes" id="UP000319014"/>
    </source>
</evidence>
<organism evidence="1 2">
    <name type="scientific">Paracoccus laeviglucosivorans</name>
    <dbReference type="NCBI Taxonomy" id="1197861"/>
    <lineage>
        <taxon>Bacteria</taxon>
        <taxon>Pseudomonadati</taxon>
        <taxon>Pseudomonadota</taxon>
        <taxon>Alphaproteobacteria</taxon>
        <taxon>Rhodobacterales</taxon>
        <taxon>Paracoccaceae</taxon>
        <taxon>Paracoccus</taxon>
    </lineage>
</organism>
<dbReference type="CDD" id="cd08054">
    <property type="entry name" value="gp6"/>
    <property type="match status" value="1"/>
</dbReference>
<protein>
    <recommendedName>
        <fullName evidence="3">Phage gp6-like head-tail connector protein</fullName>
    </recommendedName>
</protein>
<evidence type="ECO:0008006" key="3">
    <source>
        <dbReference type="Google" id="ProtNLM"/>
    </source>
</evidence>
<dbReference type="Proteomes" id="UP000319014">
    <property type="component" value="Unassembled WGS sequence"/>
</dbReference>
<gene>
    <name evidence="1" type="ORF">SAMN06265221_105241</name>
</gene>
<proteinExistence type="predicted"/>
<dbReference type="InterPro" id="IPR006450">
    <property type="entry name" value="Phage_HK97_gp6-like"/>
</dbReference>
<dbReference type="RefSeq" id="WP_185958616.1">
    <property type="nucleotide sequence ID" value="NZ_FXTK01000005.1"/>
</dbReference>
<accession>A0A521CZB7</accession>
<reference evidence="1 2" key="1">
    <citation type="submission" date="2017-05" db="EMBL/GenBank/DDBJ databases">
        <authorList>
            <person name="Varghese N."/>
            <person name="Submissions S."/>
        </authorList>
    </citation>
    <scope>NUCLEOTIDE SEQUENCE [LARGE SCALE GENOMIC DNA]</scope>
    <source>
        <strain evidence="1 2">DSM 100094</strain>
    </source>
</reference>
<dbReference type="Gene3D" id="1.10.3230.30">
    <property type="entry name" value="Phage gp6-like head-tail connector protein"/>
    <property type="match status" value="2"/>
</dbReference>
<dbReference type="NCBIfam" id="TIGR01560">
    <property type="entry name" value="put_DNA_pack"/>
    <property type="match status" value="1"/>
</dbReference>
<dbReference type="NCBIfam" id="TIGR02215">
    <property type="entry name" value="phage_chp_gp8"/>
    <property type="match status" value="1"/>
</dbReference>
<sequence>MKLARIVEPDADFLPLPDVKAHLRVDHGDEDGTIRALIAAAISHLDGPRGVLGRCIQPQTWRMSFEPGEDLRGLHLPFPHIDTVTARWFDEDGDEQEAEITRCDRGASTYISFNAPNDRRAEVDFSASTPDDALPAIKTAMLLLIGHWFRNREAVTEGSVTAWPFAVHALLSPLKTRWV</sequence>
<dbReference type="InterPro" id="IPR011738">
    <property type="entry name" value="Phage_CHP"/>
</dbReference>